<dbReference type="SUPFAM" id="SSF50729">
    <property type="entry name" value="PH domain-like"/>
    <property type="match status" value="1"/>
</dbReference>
<dbReference type="SMART" id="SM00233">
    <property type="entry name" value="PH"/>
    <property type="match status" value="1"/>
</dbReference>
<feature type="compositionally biased region" description="Low complexity" evidence="2">
    <location>
        <begin position="1"/>
        <end position="12"/>
    </location>
</feature>
<accession>A0A163M140</accession>
<dbReference type="FunCoup" id="A0A163M140">
    <property type="interactions" value="48"/>
</dbReference>
<feature type="compositionally biased region" description="Polar residues" evidence="2">
    <location>
        <begin position="576"/>
        <end position="607"/>
    </location>
</feature>
<dbReference type="Pfam" id="PF20400">
    <property type="entry name" value="BAR_4"/>
    <property type="match status" value="1"/>
</dbReference>
<protein>
    <recommendedName>
        <fullName evidence="3">PH domain-containing protein</fullName>
    </recommendedName>
</protein>
<keyword evidence="1" id="KW-0597">Phosphoprotein</keyword>
<dbReference type="PANTHER" id="PTHR31941">
    <property type="entry name" value="CYTOSKELETAL SIGNALING PROTEIN SLM1"/>
    <property type="match status" value="1"/>
</dbReference>
<reference evidence="4" key="1">
    <citation type="submission" date="2016-04" db="EMBL/GenBank/DDBJ databases">
        <authorList>
            <person name="Evans L.H."/>
            <person name="Alamgir A."/>
            <person name="Owens N."/>
            <person name="Weber N.D."/>
            <person name="Virtaneva K."/>
            <person name="Barbian K."/>
            <person name="Babar A."/>
            <person name="Rosenke K."/>
        </authorList>
    </citation>
    <scope>NUCLEOTIDE SEQUENCE [LARGE SCALE GENOMIC DNA]</scope>
    <source>
        <strain evidence="4">CBS 101.48</strain>
    </source>
</reference>
<dbReference type="EMBL" id="LT553181">
    <property type="protein sequence ID" value="SAM00278.1"/>
    <property type="molecule type" value="Genomic_DNA"/>
</dbReference>
<feature type="region of interest" description="Disordered" evidence="2">
    <location>
        <begin position="664"/>
        <end position="691"/>
    </location>
</feature>
<gene>
    <name evidence="4" type="primary">ABSGL_05959.1 scaffold 7611</name>
</gene>
<dbReference type="InParanoid" id="A0A163M140"/>
<feature type="compositionally biased region" description="Low complexity" evidence="2">
    <location>
        <begin position="43"/>
        <end position="62"/>
    </location>
</feature>
<feature type="compositionally biased region" description="Acidic residues" evidence="2">
    <location>
        <begin position="551"/>
        <end position="562"/>
    </location>
</feature>
<evidence type="ECO:0000259" key="3">
    <source>
        <dbReference type="PROSITE" id="PS50003"/>
    </source>
</evidence>
<dbReference type="Pfam" id="PF20399">
    <property type="entry name" value="PH_20"/>
    <property type="match status" value="1"/>
</dbReference>
<feature type="region of interest" description="Disordered" evidence="2">
    <location>
        <begin position="542"/>
        <end position="648"/>
    </location>
</feature>
<dbReference type="PROSITE" id="PS50003">
    <property type="entry name" value="PH_DOMAIN"/>
    <property type="match status" value="1"/>
</dbReference>
<dbReference type="OMA" id="WYVLTCS"/>
<feature type="domain" description="PH" evidence="3">
    <location>
        <begin position="394"/>
        <end position="499"/>
    </location>
</feature>
<dbReference type="Proteomes" id="UP000078561">
    <property type="component" value="Unassembled WGS sequence"/>
</dbReference>
<organism evidence="4">
    <name type="scientific">Absidia glauca</name>
    <name type="common">Pin mould</name>
    <dbReference type="NCBI Taxonomy" id="4829"/>
    <lineage>
        <taxon>Eukaryota</taxon>
        <taxon>Fungi</taxon>
        <taxon>Fungi incertae sedis</taxon>
        <taxon>Mucoromycota</taxon>
        <taxon>Mucoromycotina</taxon>
        <taxon>Mucoromycetes</taxon>
        <taxon>Mucorales</taxon>
        <taxon>Cunninghamellaceae</taxon>
        <taxon>Absidia</taxon>
    </lineage>
</organism>
<feature type="region of interest" description="Disordered" evidence="2">
    <location>
        <begin position="1"/>
        <end position="111"/>
    </location>
</feature>
<name>A0A163M140_ABSGL</name>
<sequence length="691" mass="77076">MSSYQQSSSGTSEYVSRKTLPHLPRGVRVPKLVATDNKPLPPGEWQEQQGNQDNQQMQMVPGQQGGGGGGRRELQPFHAGASRTDQATRDKEPPPIFASEPKRSLTLKRPSKVQQQIYRMSGGIEPVDLLCNRLCVWRSAIKDLNELFKNIIDVEVKASTGYAASNKPLEVPFRESSNQFLQSGGVQDVWVAYRNYTVEKSMMHHEYAGYLKSAVIPSLANIQNDIKTFVKSIEKDPALRSSILYDARREADYMVNQLDTAVKYVHHTPDRVTPGEDPALLNLGVIQAFRSLYDEENKLHENVIQLQRETATVEQRIFGSLTNITSNWEHFLLDHRMDARSIVGKVKSTIANIEPNSDWNEFVRRNQFQLVNEKATYKTDDEMQYANQSNNLCIPCKVNFLNRKSALKKWKEGLYVLTPCGYLHGFKSAKHFETDPLSPDLSIFLPQATVSSTDELAEDYCFEVSGRKKTLGGQKSFVFQANDESDLAEWYSEAQRLSQVNETHESLDIEAMPAALPGMEPHERENGSNRLLTNGDQASRMIEDNPHEASGSEDEEHLDEDNNNNLSTAAVLPDNMSPSTPRLQQQQQPGKSPLSKQISPESPQSPVTPVAAMETPKDTFVTANTPGTPTAGSPNGLAQQQPAESVPGQYNEDDFIERYNDKLNMDDATPGVTPGATADEDLYVGSAQKLD</sequence>
<dbReference type="SUPFAM" id="SSF103657">
    <property type="entry name" value="BAR/IMD domain-like"/>
    <property type="match status" value="1"/>
</dbReference>
<dbReference type="PANTHER" id="PTHR31941:SF1">
    <property type="entry name" value="CYTOSKELETAL SIGNALING PROTEIN SLM1"/>
    <property type="match status" value="1"/>
</dbReference>
<proteinExistence type="predicted"/>
<dbReference type="AlphaFoldDB" id="A0A163M140"/>
<dbReference type="Gene3D" id="2.30.29.30">
    <property type="entry name" value="Pleckstrin-homology domain (PH domain)/Phosphotyrosine-binding domain (PTB)"/>
    <property type="match status" value="1"/>
</dbReference>
<evidence type="ECO:0000313" key="5">
    <source>
        <dbReference type="Proteomes" id="UP000078561"/>
    </source>
</evidence>
<dbReference type="InterPro" id="IPR001849">
    <property type="entry name" value="PH_domain"/>
</dbReference>
<keyword evidence="5" id="KW-1185">Reference proteome</keyword>
<evidence type="ECO:0000313" key="4">
    <source>
        <dbReference type="EMBL" id="SAM00278.1"/>
    </source>
</evidence>
<dbReference type="InterPro" id="IPR011993">
    <property type="entry name" value="PH-like_dom_sf"/>
</dbReference>
<evidence type="ECO:0000256" key="1">
    <source>
        <dbReference type="ARBA" id="ARBA00022553"/>
    </source>
</evidence>
<feature type="compositionally biased region" description="Polar residues" evidence="2">
    <location>
        <begin position="621"/>
        <end position="643"/>
    </location>
</feature>
<evidence type="ECO:0000256" key="2">
    <source>
        <dbReference type="SAM" id="MobiDB-lite"/>
    </source>
</evidence>
<dbReference type="InterPro" id="IPR046869">
    <property type="entry name" value="SLM1/RGC1-like_PH"/>
</dbReference>
<dbReference type="OrthoDB" id="5598057at2759"/>
<dbReference type="STRING" id="4829.A0A163M140"/>
<dbReference type="InterPro" id="IPR027267">
    <property type="entry name" value="AH/BAR_dom_sf"/>
</dbReference>
<dbReference type="InterPro" id="IPR046868">
    <property type="entry name" value="BAR_4"/>
</dbReference>